<comment type="subcellular location">
    <subcellularLocation>
        <location evidence="1">Nucleus</location>
    </subcellularLocation>
</comment>
<name>A0ABD1DRY0_CULPP</name>
<reference evidence="6 7" key="1">
    <citation type="submission" date="2024-05" db="EMBL/GenBank/DDBJ databases">
        <title>Culex pipiens pipiens assembly and annotation.</title>
        <authorList>
            <person name="Alout H."/>
            <person name="Durand T."/>
        </authorList>
    </citation>
    <scope>NUCLEOTIDE SEQUENCE [LARGE SCALE GENOMIC DNA]</scope>
    <source>
        <strain evidence="6">HA-2024</strain>
        <tissue evidence="6">Whole body</tissue>
    </source>
</reference>
<dbReference type="AlphaFoldDB" id="A0ABD1DRY0"/>
<dbReference type="InterPro" id="IPR052035">
    <property type="entry name" value="ZnF_BED_domain_contain"/>
</dbReference>
<evidence type="ECO:0000256" key="4">
    <source>
        <dbReference type="ARBA" id="ARBA00022833"/>
    </source>
</evidence>
<evidence type="ECO:0008006" key="8">
    <source>
        <dbReference type="Google" id="ProtNLM"/>
    </source>
</evidence>
<evidence type="ECO:0000313" key="6">
    <source>
        <dbReference type="EMBL" id="KAL1402513.1"/>
    </source>
</evidence>
<dbReference type="EMBL" id="JBEHCU010002891">
    <property type="protein sequence ID" value="KAL1402513.1"/>
    <property type="molecule type" value="Genomic_DNA"/>
</dbReference>
<organism evidence="6 7">
    <name type="scientific">Culex pipiens pipiens</name>
    <name type="common">Northern house mosquito</name>
    <dbReference type="NCBI Taxonomy" id="38569"/>
    <lineage>
        <taxon>Eukaryota</taxon>
        <taxon>Metazoa</taxon>
        <taxon>Ecdysozoa</taxon>
        <taxon>Arthropoda</taxon>
        <taxon>Hexapoda</taxon>
        <taxon>Insecta</taxon>
        <taxon>Pterygota</taxon>
        <taxon>Neoptera</taxon>
        <taxon>Endopterygota</taxon>
        <taxon>Diptera</taxon>
        <taxon>Nematocera</taxon>
        <taxon>Culicoidea</taxon>
        <taxon>Culicidae</taxon>
        <taxon>Culicinae</taxon>
        <taxon>Culicini</taxon>
        <taxon>Culex</taxon>
        <taxon>Culex</taxon>
    </lineage>
</organism>
<dbReference type="GO" id="GO:0005634">
    <property type="term" value="C:nucleus"/>
    <property type="evidence" value="ECO:0007669"/>
    <property type="project" value="UniProtKB-SubCell"/>
</dbReference>
<protein>
    <recommendedName>
        <fullName evidence="8">Transposase</fullName>
    </recommendedName>
</protein>
<accession>A0ABD1DRY0</accession>
<keyword evidence="3" id="KW-0863">Zinc-finger</keyword>
<dbReference type="GO" id="GO:0008270">
    <property type="term" value="F:zinc ion binding"/>
    <property type="evidence" value="ECO:0007669"/>
    <property type="project" value="UniProtKB-KW"/>
</dbReference>
<evidence type="ECO:0000256" key="2">
    <source>
        <dbReference type="ARBA" id="ARBA00022723"/>
    </source>
</evidence>
<dbReference type="InterPro" id="IPR012337">
    <property type="entry name" value="RNaseH-like_sf"/>
</dbReference>
<evidence type="ECO:0000313" key="7">
    <source>
        <dbReference type="Proteomes" id="UP001562425"/>
    </source>
</evidence>
<dbReference type="PANTHER" id="PTHR46481">
    <property type="entry name" value="ZINC FINGER BED DOMAIN-CONTAINING PROTEIN 4"/>
    <property type="match status" value="1"/>
</dbReference>
<dbReference type="PANTHER" id="PTHR46481:SF10">
    <property type="entry name" value="ZINC FINGER BED DOMAIN-CONTAINING PROTEIN 39"/>
    <property type="match status" value="1"/>
</dbReference>
<proteinExistence type="predicted"/>
<dbReference type="Proteomes" id="UP001562425">
    <property type="component" value="Unassembled WGS sequence"/>
</dbReference>
<dbReference type="SUPFAM" id="SSF53098">
    <property type="entry name" value="Ribonuclease H-like"/>
    <property type="match status" value="1"/>
</dbReference>
<keyword evidence="5" id="KW-0539">Nucleus</keyword>
<evidence type="ECO:0000256" key="3">
    <source>
        <dbReference type="ARBA" id="ARBA00022771"/>
    </source>
</evidence>
<comment type="caution">
    <text evidence="6">The sequence shown here is derived from an EMBL/GenBank/DDBJ whole genome shotgun (WGS) entry which is preliminary data.</text>
</comment>
<gene>
    <name evidence="6" type="ORF">pipiens_019730</name>
</gene>
<sequence length="285" mass="32334">MVEVREKQTGKFLKSKILEILAKYEIGVERIFCVTCDNGANMLATVRELRKEFEIILNGEASDNEDDEADEQAAWTILRSVLPEFQESVNLVRCGVHTLQLAVNDVTKRHDQHIRRISEVAKHCHLTDSWSFIHDYLETFEPVYYCTKNMQMHHVGLSDLVMAWLDAAYKVSMVESSLAKELSQALDSRLQMLKKCLPLKAALFLDPRFHYLDSTLFKDDEKAELRKFIRDTSTRIAALSSVADKTPQSAEPKPNPRDGFQAYLCGMFGGQPTTSKAGGKLSLDE</sequence>
<evidence type="ECO:0000256" key="5">
    <source>
        <dbReference type="ARBA" id="ARBA00023242"/>
    </source>
</evidence>
<keyword evidence="4" id="KW-0862">Zinc</keyword>
<keyword evidence="2" id="KW-0479">Metal-binding</keyword>
<keyword evidence="7" id="KW-1185">Reference proteome</keyword>
<evidence type="ECO:0000256" key="1">
    <source>
        <dbReference type="ARBA" id="ARBA00004123"/>
    </source>
</evidence>